<dbReference type="InterPro" id="IPR036388">
    <property type="entry name" value="WH-like_DNA-bd_sf"/>
</dbReference>
<dbReference type="EMBL" id="JRVC01000027">
    <property type="protein sequence ID" value="KHS42653.1"/>
    <property type="molecule type" value="Genomic_DNA"/>
</dbReference>
<name>A0A0B8ZWK4_9SPHN</name>
<dbReference type="AlphaFoldDB" id="A0A0B8ZWK4"/>
<feature type="domain" description="HTH lysR-type" evidence="5">
    <location>
        <begin position="12"/>
        <end position="60"/>
    </location>
</feature>
<evidence type="ECO:0000259" key="5">
    <source>
        <dbReference type="PROSITE" id="PS50931"/>
    </source>
</evidence>
<evidence type="ECO:0000313" key="7">
    <source>
        <dbReference type="Proteomes" id="UP000031338"/>
    </source>
</evidence>
<dbReference type="InterPro" id="IPR036390">
    <property type="entry name" value="WH_DNA-bd_sf"/>
</dbReference>
<dbReference type="PROSITE" id="PS50931">
    <property type="entry name" value="HTH_LYSR"/>
    <property type="match status" value="1"/>
</dbReference>
<dbReference type="Pfam" id="PF00126">
    <property type="entry name" value="HTH_1"/>
    <property type="match status" value="1"/>
</dbReference>
<dbReference type="Proteomes" id="UP000031338">
    <property type="component" value="Unassembled WGS sequence"/>
</dbReference>
<dbReference type="RefSeq" id="WP_039337715.1">
    <property type="nucleotide sequence ID" value="NZ_JBNNWK010000003.1"/>
</dbReference>
<comment type="similarity">
    <text evidence="1">Belongs to the LysR transcriptional regulatory family.</text>
</comment>
<proteinExistence type="inferred from homology"/>
<dbReference type="SUPFAM" id="SSF53850">
    <property type="entry name" value="Periplasmic binding protein-like II"/>
    <property type="match status" value="1"/>
</dbReference>
<evidence type="ECO:0000256" key="4">
    <source>
        <dbReference type="ARBA" id="ARBA00023163"/>
    </source>
</evidence>
<dbReference type="InterPro" id="IPR058163">
    <property type="entry name" value="LysR-type_TF_proteobact-type"/>
</dbReference>
<gene>
    <name evidence="6" type="ORF">NJ75_04091</name>
</gene>
<dbReference type="GO" id="GO:0043565">
    <property type="term" value="F:sequence-specific DNA binding"/>
    <property type="evidence" value="ECO:0007669"/>
    <property type="project" value="TreeGrafter"/>
</dbReference>
<evidence type="ECO:0000256" key="3">
    <source>
        <dbReference type="ARBA" id="ARBA00023125"/>
    </source>
</evidence>
<keyword evidence="3" id="KW-0238">DNA-binding</keyword>
<dbReference type="SUPFAM" id="SSF46785">
    <property type="entry name" value="Winged helix' DNA-binding domain"/>
    <property type="match status" value="1"/>
</dbReference>
<dbReference type="Gene3D" id="1.10.10.10">
    <property type="entry name" value="Winged helix-like DNA-binding domain superfamily/Winged helix DNA-binding domain"/>
    <property type="match status" value="1"/>
</dbReference>
<dbReference type="PANTHER" id="PTHR30537:SF10">
    <property type="entry name" value="TRANSCRIPTIONAL REGULATOR-RELATED"/>
    <property type="match status" value="1"/>
</dbReference>
<dbReference type="GO" id="GO:0003700">
    <property type="term" value="F:DNA-binding transcription factor activity"/>
    <property type="evidence" value="ECO:0007669"/>
    <property type="project" value="InterPro"/>
</dbReference>
<dbReference type="STRING" id="48936.NJ75_04091"/>
<keyword evidence="2" id="KW-0805">Transcription regulation</keyword>
<evidence type="ECO:0000256" key="2">
    <source>
        <dbReference type="ARBA" id="ARBA00023015"/>
    </source>
</evidence>
<evidence type="ECO:0000256" key="1">
    <source>
        <dbReference type="ARBA" id="ARBA00009437"/>
    </source>
</evidence>
<accession>A0A0B8ZWK4</accession>
<keyword evidence="7" id="KW-1185">Reference proteome</keyword>
<protein>
    <submittedName>
        <fullName evidence="6">LysR family transcriptional regulator</fullName>
    </submittedName>
</protein>
<dbReference type="GO" id="GO:0006351">
    <property type="term" value="P:DNA-templated transcription"/>
    <property type="evidence" value="ECO:0007669"/>
    <property type="project" value="TreeGrafter"/>
</dbReference>
<reference evidence="6 7" key="1">
    <citation type="submission" date="2014-10" db="EMBL/GenBank/DDBJ databases">
        <title>Draft genome sequence of Novosphingobium subterraneum DSM 12447.</title>
        <authorList>
            <person name="Gan H.M."/>
            <person name="Gan H.Y."/>
            <person name="Savka M.A."/>
        </authorList>
    </citation>
    <scope>NUCLEOTIDE SEQUENCE [LARGE SCALE GENOMIC DNA]</scope>
    <source>
        <strain evidence="6 7">DSM 12447</strain>
    </source>
</reference>
<dbReference type="FunFam" id="3.40.190.290:FF:000001">
    <property type="entry name" value="Transcriptional regulator, LysR family"/>
    <property type="match status" value="1"/>
</dbReference>
<organism evidence="6 7">
    <name type="scientific">Novosphingobium subterraneum</name>
    <dbReference type="NCBI Taxonomy" id="48936"/>
    <lineage>
        <taxon>Bacteria</taxon>
        <taxon>Pseudomonadati</taxon>
        <taxon>Pseudomonadota</taxon>
        <taxon>Alphaproteobacteria</taxon>
        <taxon>Sphingomonadales</taxon>
        <taxon>Sphingomonadaceae</taxon>
        <taxon>Novosphingobium</taxon>
    </lineage>
</organism>
<dbReference type="InterPro" id="IPR005119">
    <property type="entry name" value="LysR_subst-bd"/>
</dbReference>
<comment type="caution">
    <text evidence="6">The sequence shown here is derived from an EMBL/GenBank/DDBJ whole genome shotgun (WGS) entry which is preliminary data.</text>
</comment>
<sequence>MSNRWDGIDEVVAVADTGTFVAAAKRLGTSTSHVSRAVARLEQSLGAQFFHRTTRAVSLTDTGRTLVDQFRRLIAERDEAIAMLDLQGEPQGHLRITCPTALGERFVAPIVRAYVQDYPKLSVDLDLSNRVVELVSEGYDLAIRTGTLPDSRLIRTQIATRGIVTCASPAYLAAHGTPETVDDLEAHDCIPATLDMWRYLVDGEVRTVRPRGRWRCSNGTAVFDAAMAGLGLCQLPEFYVSRAIAEGALVEVLSQFRPEVDPIWAVYPQRRHLLPKVQRIIEKLRRELAPAMAAG</sequence>
<keyword evidence="4" id="KW-0804">Transcription</keyword>
<dbReference type="Pfam" id="PF03466">
    <property type="entry name" value="LysR_substrate"/>
    <property type="match status" value="1"/>
</dbReference>
<dbReference type="InterPro" id="IPR000847">
    <property type="entry name" value="LysR_HTH_N"/>
</dbReference>
<dbReference type="FunFam" id="1.10.10.10:FF:000001">
    <property type="entry name" value="LysR family transcriptional regulator"/>
    <property type="match status" value="1"/>
</dbReference>
<evidence type="ECO:0000313" key="6">
    <source>
        <dbReference type="EMBL" id="KHS42653.1"/>
    </source>
</evidence>
<dbReference type="PATRIC" id="fig|48936.3.peg.4122"/>
<dbReference type="Gene3D" id="3.40.190.290">
    <property type="match status" value="1"/>
</dbReference>
<dbReference type="PANTHER" id="PTHR30537">
    <property type="entry name" value="HTH-TYPE TRANSCRIPTIONAL REGULATOR"/>
    <property type="match status" value="1"/>
</dbReference>